<accession>A0A1F7UNA5</accession>
<proteinExistence type="predicted"/>
<dbReference type="AlphaFoldDB" id="A0A1F7UNA5"/>
<evidence type="ECO:0008006" key="3">
    <source>
        <dbReference type="Google" id="ProtNLM"/>
    </source>
</evidence>
<dbReference type="Pfam" id="PF05258">
    <property type="entry name" value="DciA"/>
    <property type="match status" value="1"/>
</dbReference>
<name>A0A1F7UNA5_9BACT</name>
<evidence type="ECO:0000313" key="1">
    <source>
        <dbReference type="EMBL" id="OGL79177.1"/>
    </source>
</evidence>
<comment type="caution">
    <text evidence="1">The sequence shown here is derived from an EMBL/GenBank/DDBJ whole genome shotgun (WGS) entry which is preliminary data.</text>
</comment>
<reference evidence="1 2" key="1">
    <citation type="journal article" date="2016" name="Nat. Commun.">
        <title>Thousands of microbial genomes shed light on interconnected biogeochemical processes in an aquifer system.</title>
        <authorList>
            <person name="Anantharaman K."/>
            <person name="Brown C.T."/>
            <person name="Hug L.A."/>
            <person name="Sharon I."/>
            <person name="Castelle C.J."/>
            <person name="Probst A.J."/>
            <person name="Thomas B.C."/>
            <person name="Singh A."/>
            <person name="Wilkins M.J."/>
            <person name="Karaoz U."/>
            <person name="Brodie E.L."/>
            <person name="Williams K.H."/>
            <person name="Hubbard S.S."/>
            <person name="Banfield J.F."/>
        </authorList>
    </citation>
    <scope>NUCLEOTIDE SEQUENCE [LARGE SCALE GENOMIC DNA]</scope>
</reference>
<dbReference type="STRING" id="1802397.A3J43_03670"/>
<organism evidence="1 2">
    <name type="scientific">Candidatus Uhrbacteria bacterium RIFCSPHIGHO2_12_FULL_54_23</name>
    <dbReference type="NCBI Taxonomy" id="1802397"/>
    <lineage>
        <taxon>Bacteria</taxon>
        <taxon>Candidatus Uhriibacteriota</taxon>
    </lineage>
</organism>
<dbReference type="Proteomes" id="UP000176604">
    <property type="component" value="Unassembled WGS sequence"/>
</dbReference>
<protein>
    <recommendedName>
        <fullName evidence="3">DUF721 domain-containing protein</fullName>
    </recommendedName>
</protein>
<dbReference type="InterPro" id="IPR007922">
    <property type="entry name" value="DciA-like"/>
</dbReference>
<evidence type="ECO:0000313" key="2">
    <source>
        <dbReference type="Proteomes" id="UP000176604"/>
    </source>
</evidence>
<gene>
    <name evidence="1" type="ORF">A3J43_03670</name>
</gene>
<dbReference type="EMBL" id="MGEF01000015">
    <property type="protein sequence ID" value="OGL79177.1"/>
    <property type="molecule type" value="Genomic_DNA"/>
</dbReference>
<sequence>MALSSIKSLLTRALTQHGIAGGVEAAQAIAAMEEEIEKRWGEDGRRGITVKYFKNGAIAVSCTSSVWAQEIQLKGKEILEAVRENLGNKVEIERVRFVA</sequence>